<sequence length="261" mass="28663">MTILDEIITVKQTEVRELLQSKRKFAITKKTHSLTKRIAEAGQMQIIAEIKRASPSKGDIQTNIHPVEQAIMYEKCGAAAVSVLTDASFFKGSMNDLKAVAEAVEIPVLCKDFIIHPIQIDQAKAAGASIILLIVAALSKQQLQELYAYATANDLEVICEVHDIEELSTALSLNPAIIGINNRNLKTFAVTLQTTKNIAQQINNPNTMIISESGIRSRSDAMLARDAGADAILVGETLMQSSNIQHTFQQLQLDRRKKNAR</sequence>
<evidence type="ECO:0000313" key="11">
    <source>
        <dbReference type="EMBL" id="KNE18893.1"/>
    </source>
</evidence>
<dbReference type="OrthoDB" id="9804217at2"/>
<dbReference type="Proteomes" id="UP000036780">
    <property type="component" value="Unassembled WGS sequence"/>
</dbReference>
<dbReference type="CDD" id="cd00331">
    <property type="entry name" value="IGPS"/>
    <property type="match status" value="1"/>
</dbReference>
<dbReference type="GO" id="GO:0004425">
    <property type="term" value="F:indole-3-glycerol-phosphate synthase activity"/>
    <property type="evidence" value="ECO:0007669"/>
    <property type="project" value="UniProtKB-UniRule"/>
</dbReference>
<comment type="pathway">
    <text evidence="2 9">Amino-acid biosynthesis; L-tryptophan biosynthesis; L-tryptophan from chorismate: step 4/5.</text>
</comment>
<proteinExistence type="inferred from homology"/>
<dbReference type="UniPathway" id="UPA00035">
    <property type="reaction ID" value="UER00043"/>
</dbReference>
<dbReference type="Pfam" id="PF00218">
    <property type="entry name" value="IGPS"/>
    <property type="match status" value="1"/>
</dbReference>
<dbReference type="FunFam" id="3.20.20.70:FF:000024">
    <property type="entry name" value="Indole-3-glycerol phosphate synthase"/>
    <property type="match status" value="1"/>
</dbReference>
<dbReference type="GeneID" id="66871873"/>
<dbReference type="AlphaFoldDB" id="A0A0L0QKU9"/>
<keyword evidence="4 9" id="KW-0028">Amino-acid biosynthesis</keyword>
<evidence type="ECO:0000259" key="10">
    <source>
        <dbReference type="Pfam" id="PF00218"/>
    </source>
</evidence>
<dbReference type="SUPFAM" id="SSF51366">
    <property type="entry name" value="Ribulose-phoshate binding barrel"/>
    <property type="match status" value="1"/>
</dbReference>
<comment type="similarity">
    <text evidence="3 9">Belongs to the TrpC family.</text>
</comment>
<dbReference type="InterPro" id="IPR011060">
    <property type="entry name" value="RibuloseP-bd_barrel"/>
</dbReference>
<dbReference type="InterPro" id="IPR013798">
    <property type="entry name" value="Indole-3-glycerol_P_synth_dom"/>
</dbReference>
<keyword evidence="12" id="KW-1185">Reference proteome</keyword>
<name>A0A0L0QKU9_VIRPA</name>
<accession>A0A0L0QKU9</accession>
<dbReference type="EC" id="4.1.1.48" evidence="9"/>
<organism evidence="11 12">
    <name type="scientific">Virgibacillus pantothenticus</name>
    <dbReference type="NCBI Taxonomy" id="1473"/>
    <lineage>
        <taxon>Bacteria</taxon>
        <taxon>Bacillati</taxon>
        <taxon>Bacillota</taxon>
        <taxon>Bacilli</taxon>
        <taxon>Bacillales</taxon>
        <taxon>Bacillaceae</taxon>
        <taxon>Virgibacillus</taxon>
    </lineage>
</organism>
<reference evidence="12" key="1">
    <citation type="submission" date="2015-07" db="EMBL/GenBank/DDBJ databases">
        <title>Fjat-10053 dsm26.</title>
        <authorList>
            <person name="Liu B."/>
            <person name="Wang J."/>
            <person name="Zhu Y."/>
            <person name="Liu G."/>
            <person name="Chen Q."/>
            <person name="Chen Z."/>
            <person name="Lan J."/>
            <person name="Che J."/>
            <person name="Ge C."/>
            <person name="Shi H."/>
            <person name="Pan Z."/>
            <person name="Liu X."/>
        </authorList>
    </citation>
    <scope>NUCLEOTIDE SEQUENCE [LARGE SCALE GENOMIC DNA]</scope>
    <source>
        <strain evidence="12">DSM 26</strain>
    </source>
</reference>
<dbReference type="PANTHER" id="PTHR22854:SF2">
    <property type="entry name" value="INDOLE-3-GLYCEROL-PHOSPHATE SYNTHASE"/>
    <property type="match status" value="1"/>
</dbReference>
<feature type="domain" description="Indole-3-glycerol phosphate synthase" evidence="10">
    <location>
        <begin position="9"/>
        <end position="251"/>
    </location>
</feature>
<keyword evidence="7 9" id="KW-0057">Aromatic amino acid biosynthesis</keyword>
<comment type="catalytic activity">
    <reaction evidence="1 9">
        <text>1-(2-carboxyphenylamino)-1-deoxy-D-ribulose 5-phosphate + H(+) = (1S,2R)-1-C-(indol-3-yl)glycerol 3-phosphate + CO2 + H2O</text>
        <dbReference type="Rhea" id="RHEA:23476"/>
        <dbReference type="ChEBI" id="CHEBI:15377"/>
        <dbReference type="ChEBI" id="CHEBI:15378"/>
        <dbReference type="ChEBI" id="CHEBI:16526"/>
        <dbReference type="ChEBI" id="CHEBI:58613"/>
        <dbReference type="ChEBI" id="CHEBI:58866"/>
        <dbReference type="EC" id="4.1.1.48"/>
    </reaction>
</comment>
<dbReference type="GO" id="GO:0000162">
    <property type="term" value="P:L-tryptophan biosynthetic process"/>
    <property type="evidence" value="ECO:0007669"/>
    <property type="project" value="UniProtKB-UniRule"/>
</dbReference>
<dbReference type="Gene3D" id="3.20.20.70">
    <property type="entry name" value="Aldolase class I"/>
    <property type="match status" value="1"/>
</dbReference>
<dbReference type="InterPro" id="IPR013785">
    <property type="entry name" value="Aldolase_TIM"/>
</dbReference>
<gene>
    <name evidence="9" type="primary">trpC</name>
    <name evidence="11" type="ORF">AFK71_09915</name>
</gene>
<dbReference type="PANTHER" id="PTHR22854">
    <property type="entry name" value="TRYPTOPHAN BIOSYNTHESIS PROTEIN"/>
    <property type="match status" value="1"/>
</dbReference>
<evidence type="ECO:0000256" key="3">
    <source>
        <dbReference type="ARBA" id="ARBA00008737"/>
    </source>
</evidence>
<evidence type="ECO:0000313" key="12">
    <source>
        <dbReference type="Proteomes" id="UP000036780"/>
    </source>
</evidence>
<dbReference type="NCBIfam" id="NF001371">
    <property type="entry name" value="PRK00278.1-3"/>
    <property type="match status" value="1"/>
</dbReference>
<dbReference type="HAMAP" id="MF_00134_B">
    <property type="entry name" value="IGPS_B"/>
    <property type="match status" value="1"/>
</dbReference>
<dbReference type="GO" id="GO:0004640">
    <property type="term" value="F:phosphoribosylanthranilate isomerase activity"/>
    <property type="evidence" value="ECO:0007669"/>
    <property type="project" value="TreeGrafter"/>
</dbReference>
<evidence type="ECO:0000256" key="8">
    <source>
        <dbReference type="ARBA" id="ARBA00023239"/>
    </source>
</evidence>
<protein>
    <recommendedName>
        <fullName evidence="9">Indole-3-glycerol phosphate synthase</fullName>
        <shortName evidence="9">IGPS</shortName>
        <ecNumber evidence="9">4.1.1.48</ecNumber>
    </recommendedName>
</protein>
<dbReference type="RefSeq" id="WP_050351387.1">
    <property type="nucleotide sequence ID" value="NZ_BOSN01000003.1"/>
</dbReference>
<dbReference type="PROSITE" id="PS00614">
    <property type="entry name" value="IGPS"/>
    <property type="match status" value="1"/>
</dbReference>
<evidence type="ECO:0000256" key="7">
    <source>
        <dbReference type="ARBA" id="ARBA00023141"/>
    </source>
</evidence>
<keyword evidence="5 9" id="KW-0210">Decarboxylase</keyword>
<evidence type="ECO:0000256" key="6">
    <source>
        <dbReference type="ARBA" id="ARBA00022822"/>
    </source>
</evidence>
<dbReference type="EMBL" id="LGTO01000007">
    <property type="protein sequence ID" value="KNE18893.1"/>
    <property type="molecule type" value="Genomic_DNA"/>
</dbReference>
<comment type="caution">
    <text evidence="11">The sequence shown here is derived from an EMBL/GenBank/DDBJ whole genome shotgun (WGS) entry which is preliminary data.</text>
</comment>
<evidence type="ECO:0000256" key="2">
    <source>
        <dbReference type="ARBA" id="ARBA00004696"/>
    </source>
</evidence>
<dbReference type="PATRIC" id="fig|1473.5.peg.478"/>
<evidence type="ECO:0000256" key="1">
    <source>
        <dbReference type="ARBA" id="ARBA00001633"/>
    </source>
</evidence>
<dbReference type="InterPro" id="IPR045186">
    <property type="entry name" value="Indole-3-glycerol_P_synth"/>
</dbReference>
<keyword evidence="8 9" id="KW-0456">Lyase</keyword>
<evidence type="ECO:0000256" key="5">
    <source>
        <dbReference type="ARBA" id="ARBA00022793"/>
    </source>
</evidence>
<dbReference type="InterPro" id="IPR001468">
    <property type="entry name" value="Indole-3-GlycerolPSynthase_CS"/>
</dbReference>
<evidence type="ECO:0000256" key="4">
    <source>
        <dbReference type="ARBA" id="ARBA00022605"/>
    </source>
</evidence>
<dbReference type="NCBIfam" id="NF001377">
    <property type="entry name" value="PRK00278.2-4"/>
    <property type="match status" value="1"/>
</dbReference>
<keyword evidence="6 9" id="KW-0822">Tryptophan biosynthesis</keyword>
<evidence type="ECO:0000256" key="9">
    <source>
        <dbReference type="HAMAP-Rule" id="MF_00134"/>
    </source>
</evidence>